<feature type="region of interest" description="Disordered" evidence="1">
    <location>
        <begin position="52"/>
        <end position="90"/>
    </location>
</feature>
<feature type="compositionally biased region" description="Polar residues" evidence="1">
    <location>
        <begin position="62"/>
        <end position="84"/>
    </location>
</feature>
<feature type="compositionally biased region" description="Low complexity" evidence="1">
    <location>
        <begin position="151"/>
        <end position="161"/>
    </location>
</feature>
<proteinExistence type="predicted"/>
<feature type="compositionally biased region" description="Basic and acidic residues" evidence="1">
    <location>
        <begin position="162"/>
        <end position="186"/>
    </location>
</feature>
<sequence>MAFPPGTKLLQEDGVTIIPKKIVMAQMRKLAKALRKQPALAFMAPKPEPCQTPCDVMDSSMPPATSSPESQNLLTPQLTSSNDPHSPKWGETCCNKPVDCLSPFSTSSSDDDAKKPSRRPLSHIIRAVKAASSTSLTSDTPASPEKEARMTTTPLPTLLAEPLRDVKPEKPAGIKLKPDEVFDHNGRPRKKMPHEMPFSPTKSENERPKPKTAKRKVPPPPKPKCPKAVLNKPDASHWGDFKIPKKQ</sequence>
<feature type="compositionally biased region" description="Basic and acidic residues" evidence="1">
    <location>
        <begin position="234"/>
        <end position="247"/>
    </location>
</feature>
<keyword evidence="2" id="KW-1185">Reference proteome</keyword>
<evidence type="ECO:0000256" key="1">
    <source>
        <dbReference type="SAM" id="MobiDB-lite"/>
    </source>
</evidence>
<reference evidence="3" key="2">
    <citation type="submission" date="2020-10" db="UniProtKB">
        <authorList>
            <consortium name="WormBaseParasite"/>
        </authorList>
    </citation>
    <scope>IDENTIFICATION</scope>
</reference>
<protein>
    <submittedName>
        <fullName evidence="3">Uncharacterized protein</fullName>
    </submittedName>
</protein>
<evidence type="ECO:0000313" key="2">
    <source>
        <dbReference type="Proteomes" id="UP000492821"/>
    </source>
</evidence>
<accession>A0A7E4ZVJ1</accession>
<dbReference type="AlphaFoldDB" id="A0A7E4ZVJ1"/>
<dbReference type="WBParaSite" id="Pan_g19811.t1">
    <property type="protein sequence ID" value="Pan_g19811.t1"/>
    <property type="gene ID" value="Pan_g19811"/>
</dbReference>
<evidence type="ECO:0000313" key="3">
    <source>
        <dbReference type="WBParaSite" id="Pan_g19811.t1"/>
    </source>
</evidence>
<reference evidence="2" key="1">
    <citation type="journal article" date="2013" name="Genetics">
        <title>The draft genome and transcriptome of Panagrellus redivivus are shaped by the harsh demands of a free-living lifestyle.</title>
        <authorList>
            <person name="Srinivasan J."/>
            <person name="Dillman A.R."/>
            <person name="Macchietto M.G."/>
            <person name="Heikkinen L."/>
            <person name="Lakso M."/>
            <person name="Fracchia K.M."/>
            <person name="Antoshechkin I."/>
            <person name="Mortazavi A."/>
            <person name="Wong G."/>
            <person name="Sternberg P.W."/>
        </authorList>
    </citation>
    <scope>NUCLEOTIDE SEQUENCE [LARGE SCALE GENOMIC DNA]</scope>
    <source>
        <strain evidence="2">MT8872</strain>
    </source>
</reference>
<feature type="compositionally biased region" description="Polar residues" evidence="1">
    <location>
        <begin position="131"/>
        <end position="141"/>
    </location>
</feature>
<feature type="region of interest" description="Disordered" evidence="1">
    <location>
        <begin position="126"/>
        <end position="247"/>
    </location>
</feature>
<dbReference type="Proteomes" id="UP000492821">
    <property type="component" value="Unassembled WGS sequence"/>
</dbReference>
<organism evidence="2 3">
    <name type="scientific">Panagrellus redivivus</name>
    <name type="common">Microworm</name>
    <dbReference type="NCBI Taxonomy" id="6233"/>
    <lineage>
        <taxon>Eukaryota</taxon>
        <taxon>Metazoa</taxon>
        <taxon>Ecdysozoa</taxon>
        <taxon>Nematoda</taxon>
        <taxon>Chromadorea</taxon>
        <taxon>Rhabditida</taxon>
        <taxon>Tylenchina</taxon>
        <taxon>Panagrolaimomorpha</taxon>
        <taxon>Panagrolaimoidea</taxon>
        <taxon>Panagrolaimidae</taxon>
        <taxon>Panagrellus</taxon>
    </lineage>
</organism>
<name>A0A7E4ZVJ1_PANRE</name>